<evidence type="ECO:0000313" key="2">
    <source>
        <dbReference type="Proteomes" id="UP000295294"/>
    </source>
</evidence>
<dbReference type="KEGG" id="cox:E0W60_28450"/>
<proteinExistence type="predicted"/>
<evidence type="ECO:0000313" key="1">
    <source>
        <dbReference type="EMBL" id="QBY55081.1"/>
    </source>
</evidence>
<dbReference type="EMBL" id="CP038636">
    <property type="protein sequence ID" value="QBY55081.1"/>
    <property type="molecule type" value="Genomic_DNA"/>
</dbReference>
<protein>
    <submittedName>
        <fullName evidence="1">DUF1484 family protein</fullName>
    </submittedName>
</protein>
<accession>A0A4P7LRK0</accession>
<name>A0A4P7LRK0_9BURK</name>
<keyword evidence="1" id="KW-0614">Plasmid</keyword>
<reference evidence="1 2" key="1">
    <citation type="submission" date="2019-03" db="EMBL/GenBank/DDBJ databases">
        <title>Efficiently degradation of phenoxyalkanoic acid herbicides by Cupriavidus oxalaticus strain X32.</title>
        <authorList>
            <person name="Sheng X."/>
        </authorList>
    </citation>
    <scope>NUCLEOTIDE SEQUENCE [LARGE SCALE GENOMIC DNA]</scope>
    <source>
        <strain evidence="1 2">X32</strain>
        <plasmid evidence="1 2">unnamed1</plasmid>
    </source>
</reference>
<geneLocation type="plasmid" evidence="1">
    <name>unnamed1</name>
</geneLocation>
<gene>
    <name evidence="1" type="ORF">E0W60_28450</name>
</gene>
<organism evidence="1 2">
    <name type="scientific">Cupriavidus oxalaticus</name>
    <dbReference type="NCBI Taxonomy" id="96344"/>
    <lineage>
        <taxon>Bacteria</taxon>
        <taxon>Pseudomonadati</taxon>
        <taxon>Pseudomonadota</taxon>
        <taxon>Betaproteobacteria</taxon>
        <taxon>Burkholderiales</taxon>
        <taxon>Burkholderiaceae</taxon>
        <taxon>Cupriavidus</taxon>
    </lineage>
</organism>
<dbReference type="Proteomes" id="UP000295294">
    <property type="component" value="Plasmid unnamed1"/>
</dbReference>
<sequence>MRSSRRQAIARVGRSTAKATVEADDCWTRIAATELWRSRTAQKGRKPPYANSSRMIAIRLFVALYSHHSLAISRSCARKLSRSASGEVRLPLLGLHSQIAQCETSYRRPPSALHHLSASLSGILFLLESQSDHSEEIHGTHCLLVMVKSQLDQLSAKVCFAD</sequence>
<dbReference type="AlphaFoldDB" id="A0A4P7LRK0"/>